<protein>
    <recommendedName>
        <fullName evidence="2">FHA domain-containing protein</fullName>
    </recommendedName>
</protein>
<dbReference type="AlphaFoldDB" id="A0A2Z5UVY5"/>
<feature type="transmembrane region" description="Helical" evidence="1">
    <location>
        <begin position="37"/>
        <end position="57"/>
    </location>
</feature>
<organism evidence="3 4">
    <name type="scientific">Candidatus Rickettsiella viridis</name>
    <dbReference type="NCBI Taxonomy" id="676208"/>
    <lineage>
        <taxon>Bacteria</taxon>
        <taxon>Pseudomonadati</taxon>
        <taxon>Pseudomonadota</taxon>
        <taxon>Gammaproteobacteria</taxon>
        <taxon>Legionellales</taxon>
        <taxon>Coxiellaceae</taxon>
        <taxon>Rickettsiella</taxon>
    </lineage>
</organism>
<keyword evidence="4" id="KW-1185">Reference proteome</keyword>
<proteinExistence type="predicted"/>
<keyword evidence="1" id="KW-0812">Transmembrane</keyword>
<gene>
    <name evidence="3" type="ORF">RVIR1_13290</name>
</gene>
<evidence type="ECO:0000256" key="1">
    <source>
        <dbReference type="SAM" id="Phobius"/>
    </source>
</evidence>
<sequence length="1070" mass="120927">MRGTAGVITGVFDIVDLGLSIQQLLNAEKGTKQWRDAIAGVTISTVSLASGVVLVVVAAPPGVNIAVALTIITASMVYQGFSTLEEYKAYRLTIDEGFRLFWHSAVSISPPDDIEHLTLQIDKINELAKEYERFLDRLPKEIFAIGFGTGDIVSHKKVTEADTDSTCTPPPACSSRIGNCRKDNRPERCFEKVEWWVSNEPTRATISLHKKFPVLSLLSRMEDIKDKSRYLPSSISSLLLGFPDIEPPIESLYECNNSFVLGNSTRIQQMKRLNDKGVILLDLSLISAGKIQGSPDHDTIFNIYSGNATLVGGYKINRYNLLNATFIGRLEGNVDSVDIVDASGLSGTHQTLFYSDERLRIKEYSDNDITSFRKNPRLFIENYLSIKTKQINKIVGRSGQPDYFDCYGDSAERSEPILFNSLGGTAETPDEISCQRAILSGYTNVQIKDDVFFNVDTKPNYRINFNQTGLINIDIGQRHFPVSLAVDAISLIMQSALYYFFNENYLKIESLIASGQFLTIKLQNYWNTASNASNYIFADEIGSYQINPLLSEPSREEQPLFSSDFVLMGKINTPLFRTNQLVTYFNITSANNTLLSFLELYPDLDGNNALICIGSQEADMIPLLDEKIDFTLGGEGEDIYLARKQQIFPIERKNTTHPLIIINNDSQDKALDLLLLPDTIATIHLTRQNGSLLIKDNSLEKAFLVKDYFVNKNHQHLALQDIYGNLWMPYQENGLVSGIPYYRAVKQKIFTLDAAFIAHYPKIAIESSDLESWIYYHDTRDLLLVDANRQEEGLALRIKDFYTDSLIKLQLSLLAVENGTFITDTMAGNKSIKSHSVNEKAKLAVNQLTVMQLLAEERIEHYVYRFTDLPKLIYSRPSANETSGEQKYVIVQLDDIALHHVNVSVLSNHLQLNLYTTNEKNSHITALYWDNPLHRINELIIDGVDIQGLEKFELTEIQHIEKAIYHALFRELVARQQKKINLSIEMIEDLKFLLILQAQAEKSATVNFYKHLDFATQADLNQFIQIYKNTYRDDATILRRLGQLFAGESGVKQTAYLLWHNSKSQCNGCV</sequence>
<dbReference type="Proteomes" id="UP000282483">
    <property type="component" value="Chromosome"/>
</dbReference>
<dbReference type="KEGG" id="rvi:RVIR1_13290"/>
<dbReference type="PROSITE" id="PS50006">
    <property type="entry name" value="FHA_DOMAIN"/>
    <property type="match status" value="1"/>
</dbReference>
<evidence type="ECO:0000259" key="2">
    <source>
        <dbReference type="PROSITE" id="PS50006"/>
    </source>
</evidence>
<evidence type="ECO:0000313" key="4">
    <source>
        <dbReference type="Proteomes" id="UP000282483"/>
    </source>
</evidence>
<keyword evidence="1" id="KW-1133">Transmembrane helix</keyword>
<dbReference type="InterPro" id="IPR000253">
    <property type="entry name" value="FHA_dom"/>
</dbReference>
<dbReference type="RefSeq" id="WP_126323309.1">
    <property type="nucleotide sequence ID" value="NZ_AP018005.1"/>
</dbReference>
<reference evidence="3 4" key="1">
    <citation type="submission" date="2017-03" db="EMBL/GenBank/DDBJ databases">
        <title>The genome sequence of Candidatus Rickettsiella viridis.</title>
        <authorList>
            <person name="Nikoh N."/>
            <person name="Tsuchida T."/>
            <person name="Yamaguchi K."/>
            <person name="Maeda T."/>
            <person name="Shigenobu S."/>
            <person name="Fukatsu T."/>
        </authorList>
    </citation>
    <scope>NUCLEOTIDE SEQUENCE [LARGE SCALE GENOMIC DNA]</scope>
    <source>
        <strain evidence="3 4">Ap-RA04</strain>
    </source>
</reference>
<dbReference type="EMBL" id="AP018005">
    <property type="protein sequence ID" value="BBB15776.1"/>
    <property type="molecule type" value="Genomic_DNA"/>
</dbReference>
<keyword evidence="1" id="KW-0472">Membrane</keyword>
<evidence type="ECO:0000313" key="3">
    <source>
        <dbReference type="EMBL" id="BBB15776.1"/>
    </source>
</evidence>
<feature type="domain" description="FHA" evidence="2">
    <location>
        <begin position="325"/>
        <end position="367"/>
    </location>
</feature>
<accession>A0A2Z5UVY5</accession>
<name>A0A2Z5UVY5_9COXI</name>